<dbReference type="Gene3D" id="2.40.160.100">
    <property type="match status" value="1"/>
</dbReference>
<proteinExistence type="predicted"/>
<dbReference type="Pfam" id="PF13372">
    <property type="entry name" value="Alginate_exp"/>
    <property type="match status" value="1"/>
</dbReference>
<gene>
    <name evidence="3" type="ORF">AXF15_12880</name>
</gene>
<feature type="transmembrane region" description="Helical" evidence="1">
    <location>
        <begin position="33"/>
        <end position="52"/>
    </location>
</feature>
<dbReference type="InterPro" id="IPR053728">
    <property type="entry name" value="Alginate_Permeability_Chnl"/>
</dbReference>
<keyword evidence="4" id="KW-1185">Reference proteome</keyword>
<dbReference type="Proteomes" id="UP000063964">
    <property type="component" value="Chromosome"/>
</dbReference>
<evidence type="ECO:0000313" key="3">
    <source>
        <dbReference type="EMBL" id="AMD93903.1"/>
    </source>
</evidence>
<reference evidence="4" key="1">
    <citation type="submission" date="2016-02" db="EMBL/GenBank/DDBJ databases">
        <authorList>
            <person name="Holder M.E."/>
            <person name="Ajami N.J."/>
            <person name="Petrosino J.F."/>
        </authorList>
    </citation>
    <scope>NUCLEOTIDE SEQUENCE [LARGE SCALE GENOMIC DNA]</scope>
    <source>
        <strain evidence="4">DSM 12838</strain>
    </source>
</reference>
<keyword evidence="1" id="KW-0812">Transmembrane</keyword>
<dbReference type="InterPro" id="IPR025388">
    <property type="entry name" value="Alginate_export_dom"/>
</dbReference>
<sequence>MISFLKKQAISPGFSVVDGLMAWKKRISTGRRTAFFVFFSVIIGAAFMNPAAHAGDKKHESKFKVKAALESKIDIQNNRDLDSGRDDSLSVLDPELSVGILYRATNYFEIFSEIEASRKFTLAHGDDISSPSHDRELNLKQIYFNLEDWPFDNLDIRLGRQEFEDEREWLYDEELDGLRLFYERGVWSAELSASRLSTFRKNLLSDDDFDAHLNYYMAYGSYKPQKHYEFNAYAILIDDLSKASTEQVLLGLRSRGTLLDALDYWAELATVRGRDEGMDLCGYGLDLGATYRLPTVFSPSLSLAYAFGSGDGNTDDSLDRSFRQTGIQDNTGRFNGVEDFQLYGETLDPELSNIHIITAGLGIRPTENSSLDLIYHHYRQDTAREGRLRNAWIRNKTLGESHDLGQGLDIIAGYREIKNLQLYARYGLFFPGDAFPDGADTASSFQAGFKYKF</sequence>
<evidence type="ECO:0000259" key="2">
    <source>
        <dbReference type="Pfam" id="PF13372"/>
    </source>
</evidence>
<accession>A0A109W6J7</accession>
<evidence type="ECO:0000256" key="1">
    <source>
        <dbReference type="SAM" id="Phobius"/>
    </source>
</evidence>
<feature type="domain" description="Alginate export" evidence="2">
    <location>
        <begin position="74"/>
        <end position="445"/>
    </location>
</feature>
<dbReference type="EMBL" id="CP014230">
    <property type="protein sequence ID" value="AMD93903.1"/>
    <property type="molecule type" value="Genomic_DNA"/>
</dbReference>
<name>A0A109W6J7_9BACT</name>
<dbReference type="AlphaFoldDB" id="A0A109W6J7"/>
<dbReference type="KEGG" id="doa:AXF15_12880"/>
<organism evidence="3 4">
    <name type="scientific">Desulfomicrobium orale DSM 12838</name>
    <dbReference type="NCBI Taxonomy" id="888061"/>
    <lineage>
        <taxon>Bacteria</taxon>
        <taxon>Pseudomonadati</taxon>
        <taxon>Thermodesulfobacteriota</taxon>
        <taxon>Desulfovibrionia</taxon>
        <taxon>Desulfovibrionales</taxon>
        <taxon>Desulfomicrobiaceae</taxon>
        <taxon>Desulfomicrobium</taxon>
    </lineage>
</organism>
<dbReference type="OrthoDB" id="7181050at2"/>
<evidence type="ECO:0000313" key="4">
    <source>
        <dbReference type="Proteomes" id="UP000063964"/>
    </source>
</evidence>
<protein>
    <recommendedName>
        <fullName evidence="2">Alginate export domain-containing protein</fullName>
    </recommendedName>
</protein>
<dbReference type="RefSeq" id="WP_066608346.1">
    <property type="nucleotide sequence ID" value="NZ_CP014230.1"/>
</dbReference>
<keyword evidence="1" id="KW-0472">Membrane</keyword>
<dbReference type="STRING" id="888061.AXF15_12880"/>
<keyword evidence="1" id="KW-1133">Transmembrane helix</keyword>